<evidence type="ECO:0000313" key="6">
    <source>
        <dbReference type="EnsemblMetazoa" id="BGLB028011-PA"/>
    </source>
</evidence>
<evidence type="ECO:0000313" key="7">
    <source>
        <dbReference type="Proteomes" id="UP000076420"/>
    </source>
</evidence>
<comment type="subcellular location">
    <subcellularLocation>
        <location evidence="1">Secreted</location>
    </subcellularLocation>
</comment>
<dbReference type="SUPFAM" id="SSF49842">
    <property type="entry name" value="TNF-like"/>
    <property type="match status" value="1"/>
</dbReference>
<dbReference type="VEuPathDB" id="VectorBase:BGLB028011"/>
<dbReference type="RefSeq" id="XP_013074784.2">
    <property type="nucleotide sequence ID" value="XM_013219330.2"/>
</dbReference>
<evidence type="ECO:0000259" key="5">
    <source>
        <dbReference type="PROSITE" id="PS50871"/>
    </source>
</evidence>
<dbReference type="PROSITE" id="PS50871">
    <property type="entry name" value="C1Q"/>
    <property type="match status" value="1"/>
</dbReference>
<dbReference type="InterPro" id="IPR008983">
    <property type="entry name" value="Tumour_necrosis_fac-like_dom"/>
</dbReference>
<proteinExistence type="predicted"/>
<protein>
    <recommendedName>
        <fullName evidence="5">C1q domain-containing protein</fullName>
    </recommendedName>
</protein>
<name>A0A2C9L7W1_BIOGL</name>
<evidence type="ECO:0000256" key="3">
    <source>
        <dbReference type="ARBA" id="ARBA00022729"/>
    </source>
</evidence>
<dbReference type="KEGG" id="bgt:106061264"/>
<dbReference type="PANTHER" id="PTHR22923:SF116">
    <property type="entry name" value="C1Q DOMAIN-CONTAINING PROTEIN"/>
    <property type="match status" value="1"/>
</dbReference>
<dbReference type="OrthoDB" id="6343173at2759"/>
<dbReference type="InterPro" id="IPR001073">
    <property type="entry name" value="C1q_dom"/>
</dbReference>
<reference evidence="6" key="1">
    <citation type="submission" date="2020-05" db="UniProtKB">
        <authorList>
            <consortium name="EnsemblMetazoa"/>
        </authorList>
    </citation>
    <scope>IDENTIFICATION</scope>
    <source>
        <strain evidence="6">BB02</strain>
    </source>
</reference>
<dbReference type="EnsemblMetazoa" id="BGLB028011-RA">
    <property type="protein sequence ID" value="BGLB028011-PA"/>
    <property type="gene ID" value="BGLB028011"/>
</dbReference>
<keyword evidence="4" id="KW-0175">Coiled coil</keyword>
<dbReference type="AlphaFoldDB" id="A0A2C9L7W1"/>
<dbReference type="Proteomes" id="UP000076420">
    <property type="component" value="Unassembled WGS sequence"/>
</dbReference>
<dbReference type="SMART" id="SM00110">
    <property type="entry name" value="C1Q"/>
    <property type="match status" value="1"/>
</dbReference>
<sequence>MTSTQALLLKEKLEAVNQQKLTYIKTTQVLDNCIFKAQKIIDELMRSERRSAAAAIKVAIYLDSLEEKLTLCQNVMKSLEDMDVDSPDVISHVTTSDSLEYNLATVSQETNNTVIEILKTQVEELQSHYISWQETNKKEVIDKIQQMETDIFLLKEAHQSEIPEMDTRLQNVELKQLLIDEIQVKNNEKLNTNSLEMSRLRADIASLQDQVHGFQVRDIEKLKKEISGLVKLRDILNERNKTVTSRSELASNVEHLREEILNIQAEIRSNEQNVNISKDDDPDIAKANEMSNVLPVFSVNVSSSYTILPKKKLLFTTPSLNKWGCFNQQDAVFEAPVNGIYFFSISVNADSPGELCLGIIHNNKSTALCSTCGTKNAQSSTSVLLELAVGDKVWVEANRQTDINGVKIGSGYSNFIGFRVR</sequence>
<accession>A0A2C9L7W1</accession>
<evidence type="ECO:0000256" key="2">
    <source>
        <dbReference type="ARBA" id="ARBA00022525"/>
    </source>
</evidence>
<feature type="coiled-coil region" evidence="4">
    <location>
        <begin position="190"/>
        <end position="273"/>
    </location>
</feature>
<organism evidence="6 7">
    <name type="scientific">Biomphalaria glabrata</name>
    <name type="common">Bloodfluke planorb</name>
    <name type="synonym">Freshwater snail</name>
    <dbReference type="NCBI Taxonomy" id="6526"/>
    <lineage>
        <taxon>Eukaryota</taxon>
        <taxon>Metazoa</taxon>
        <taxon>Spiralia</taxon>
        <taxon>Lophotrochozoa</taxon>
        <taxon>Mollusca</taxon>
        <taxon>Gastropoda</taxon>
        <taxon>Heterobranchia</taxon>
        <taxon>Euthyneura</taxon>
        <taxon>Panpulmonata</taxon>
        <taxon>Hygrophila</taxon>
        <taxon>Lymnaeoidea</taxon>
        <taxon>Planorbidae</taxon>
        <taxon>Biomphalaria</taxon>
    </lineage>
</organism>
<dbReference type="Pfam" id="PF00386">
    <property type="entry name" value="C1q"/>
    <property type="match status" value="1"/>
</dbReference>
<dbReference type="PANTHER" id="PTHR22923">
    <property type="entry name" value="CEREBELLIN-RELATED"/>
    <property type="match status" value="1"/>
</dbReference>
<keyword evidence="3" id="KW-0732">Signal</keyword>
<dbReference type="GO" id="GO:0005576">
    <property type="term" value="C:extracellular region"/>
    <property type="evidence" value="ECO:0007669"/>
    <property type="project" value="UniProtKB-SubCell"/>
</dbReference>
<evidence type="ECO:0000256" key="4">
    <source>
        <dbReference type="SAM" id="Coils"/>
    </source>
</evidence>
<dbReference type="VEuPathDB" id="VectorBase:BGLAX_042186"/>
<evidence type="ECO:0000256" key="1">
    <source>
        <dbReference type="ARBA" id="ARBA00004613"/>
    </source>
</evidence>
<dbReference type="InterPro" id="IPR050822">
    <property type="entry name" value="Cerebellin_Synaptic_Org"/>
</dbReference>
<dbReference type="PRINTS" id="PR00007">
    <property type="entry name" value="COMPLEMNTC1Q"/>
</dbReference>
<feature type="domain" description="C1q" evidence="5">
    <location>
        <begin position="290"/>
        <end position="421"/>
    </location>
</feature>
<dbReference type="Gene3D" id="2.60.120.40">
    <property type="match status" value="1"/>
</dbReference>
<keyword evidence="2" id="KW-0964">Secreted</keyword>
<gene>
    <name evidence="6" type="primary">106061264</name>
</gene>